<dbReference type="InterPro" id="IPR011037">
    <property type="entry name" value="Pyrv_Knase-like_insert_dom_sf"/>
</dbReference>
<dbReference type="GO" id="GO:0003824">
    <property type="term" value="F:catalytic activity"/>
    <property type="evidence" value="ECO:0007669"/>
    <property type="project" value="InterPro"/>
</dbReference>
<dbReference type="OrthoDB" id="421121at2759"/>
<reference evidence="4" key="1">
    <citation type="journal article" date="2023" name="Commun. Biol.">
        <title>Genome analysis of Parmales, the sister group of diatoms, reveals the evolutionary specialization of diatoms from phago-mixotrophs to photoautotrophs.</title>
        <authorList>
            <person name="Ban H."/>
            <person name="Sato S."/>
            <person name="Yoshikawa S."/>
            <person name="Yamada K."/>
            <person name="Nakamura Y."/>
            <person name="Ichinomiya M."/>
            <person name="Sato N."/>
            <person name="Blanc-Mathieu R."/>
            <person name="Endo H."/>
            <person name="Kuwata A."/>
            <person name="Ogata H."/>
        </authorList>
    </citation>
    <scope>NUCLEOTIDE SEQUENCE [LARGE SCALE GENOMIC DNA]</scope>
    <source>
        <strain evidence="4">NIES 3701</strain>
    </source>
</reference>
<evidence type="ECO:0000313" key="3">
    <source>
        <dbReference type="EMBL" id="GMH51314.1"/>
    </source>
</evidence>
<feature type="domain" description="MOSC" evidence="2">
    <location>
        <begin position="123"/>
        <end position="267"/>
    </location>
</feature>
<proteinExistence type="predicted"/>
<dbReference type="Pfam" id="PF03473">
    <property type="entry name" value="MOSC"/>
    <property type="match status" value="1"/>
</dbReference>
<keyword evidence="4" id="KW-1185">Reference proteome</keyword>
<feature type="transmembrane region" description="Helical" evidence="1">
    <location>
        <begin position="386"/>
        <end position="404"/>
    </location>
</feature>
<dbReference type="GO" id="GO:0030151">
    <property type="term" value="F:molybdenum ion binding"/>
    <property type="evidence" value="ECO:0007669"/>
    <property type="project" value="InterPro"/>
</dbReference>
<comment type="caution">
    <text evidence="3">The sequence shown here is derived from an EMBL/GenBank/DDBJ whole genome shotgun (WGS) entry which is preliminary data.</text>
</comment>
<dbReference type="GO" id="GO:0030170">
    <property type="term" value="F:pyridoxal phosphate binding"/>
    <property type="evidence" value="ECO:0007669"/>
    <property type="project" value="InterPro"/>
</dbReference>
<keyword evidence="1" id="KW-0472">Membrane</keyword>
<dbReference type="Proteomes" id="UP001165085">
    <property type="component" value="Unassembled WGS sequence"/>
</dbReference>
<accession>A0A9W6ZBR3</accession>
<feature type="transmembrane region" description="Helical" evidence="1">
    <location>
        <begin position="296"/>
        <end position="322"/>
    </location>
</feature>
<evidence type="ECO:0000259" key="2">
    <source>
        <dbReference type="PROSITE" id="PS51340"/>
    </source>
</evidence>
<keyword evidence="1" id="KW-1133">Transmembrane helix</keyword>
<organism evidence="3 4">
    <name type="scientific">Triparma strigata</name>
    <dbReference type="NCBI Taxonomy" id="1606541"/>
    <lineage>
        <taxon>Eukaryota</taxon>
        <taxon>Sar</taxon>
        <taxon>Stramenopiles</taxon>
        <taxon>Ochrophyta</taxon>
        <taxon>Bolidophyceae</taxon>
        <taxon>Parmales</taxon>
        <taxon>Triparmaceae</taxon>
        <taxon>Triparma</taxon>
    </lineage>
</organism>
<dbReference type="SUPFAM" id="SSF50800">
    <property type="entry name" value="PK beta-barrel domain-like"/>
    <property type="match status" value="1"/>
</dbReference>
<feature type="transmembrane region" description="Helical" evidence="1">
    <location>
        <begin position="416"/>
        <end position="437"/>
    </location>
</feature>
<evidence type="ECO:0000256" key="1">
    <source>
        <dbReference type="SAM" id="Phobius"/>
    </source>
</evidence>
<name>A0A9W6ZBR3_9STRA</name>
<gene>
    <name evidence="3" type="ORF">TrST_g4586</name>
</gene>
<dbReference type="EMBL" id="BRXY01000003">
    <property type="protein sequence ID" value="GMH51314.1"/>
    <property type="molecule type" value="Genomic_DNA"/>
</dbReference>
<dbReference type="AlphaFoldDB" id="A0A9W6ZBR3"/>
<protein>
    <recommendedName>
        <fullName evidence="2">MOSC domain-containing protein</fullName>
    </recommendedName>
</protein>
<keyword evidence="1" id="KW-0812">Transmembrane</keyword>
<sequence length="440" mass="48778">MKLGKVLALQRFVIKGFSPDSLQSVSLDRGSSFPKDRTFALLDDSTGATFDPLNPKFNHKSNFACSFTEGSILSKIRTSFNDESSILTVDDTLTGDTLEFDLNSPSSLSEFSSHISSVTGLSLSVVSSSSSSPFQFGNTQSGLTYDSDSRTIHLINSASVSEYSKRTSRKISPYRFRPNVIIDAGGPFEEFKWVDNETVITLGTCKLLPIKRTVRCEGVKYDPDDEEVVDVVKELSEYFPEYGPYFGIYCKVVEGGVINVDDEITIEDDEITIEDDEDKRGKLWMRSDIDLEKDNVTLMLVDFLVLMSITFYVKIIGVTAAADFKGWDAKPELHSLPETLGNAAALIVAWGLANLRDNGWAGDFEQTRLGKMGKIGRKGGGDATRVTLQTANMWVVATFFIAVFQKCGIEMDETGLAYTVAFLLPSMVVERLLLYFYNVR</sequence>
<dbReference type="PROSITE" id="PS51340">
    <property type="entry name" value="MOSC"/>
    <property type="match status" value="1"/>
</dbReference>
<dbReference type="InterPro" id="IPR005302">
    <property type="entry name" value="MoCF_Sase_C"/>
</dbReference>
<evidence type="ECO:0000313" key="4">
    <source>
        <dbReference type="Proteomes" id="UP001165085"/>
    </source>
</evidence>